<dbReference type="SUPFAM" id="SSF53067">
    <property type="entry name" value="Actin-like ATPase domain"/>
    <property type="match status" value="2"/>
</dbReference>
<dbReference type="CDD" id="cd07772">
    <property type="entry name" value="ASKHA_NBD_FGGY_NaCK-like"/>
    <property type="match status" value="1"/>
</dbReference>
<evidence type="ECO:0000313" key="7">
    <source>
        <dbReference type="Proteomes" id="UP001171122"/>
    </source>
</evidence>
<keyword evidence="2 6" id="KW-0808">Transferase</keyword>
<organism evidence="6 7">
    <name type="scientific">Brucella inopinata</name>
    <dbReference type="NCBI Taxonomy" id="1218315"/>
    <lineage>
        <taxon>Bacteria</taxon>
        <taxon>Pseudomonadati</taxon>
        <taxon>Pseudomonadota</taxon>
        <taxon>Alphaproteobacteria</taxon>
        <taxon>Hyphomicrobiales</taxon>
        <taxon>Brucellaceae</taxon>
        <taxon>Brucella/Ochrobactrum group</taxon>
        <taxon>Brucella</taxon>
    </lineage>
</organism>
<gene>
    <name evidence="6" type="ORF">P8A28_14315</name>
</gene>
<dbReference type="Pfam" id="PF21546">
    <property type="entry name" value="FGGY_C_2"/>
    <property type="match status" value="1"/>
</dbReference>
<dbReference type="PANTHER" id="PTHR43095">
    <property type="entry name" value="SUGAR KINASE"/>
    <property type="match status" value="1"/>
</dbReference>
<evidence type="ECO:0000259" key="5">
    <source>
        <dbReference type="Pfam" id="PF21546"/>
    </source>
</evidence>
<comment type="similarity">
    <text evidence="1">Belongs to the FGGY kinase family.</text>
</comment>
<dbReference type="InterPro" id="IPR043129">
    <property type="entry name" value="ATPase_NBD"/>
</dbReference>
<dbReference type="Pfam" id="PF00370">
    <property type="entry name" value="FGGY_N"/>
    <property type="match status" value="1"/>
</dbReference>
<evidence type="ECO:0000256" key="1">
    <source>
        <dbReference type="ARBA" id="ARBA00009156"/>
    </source>
</evidence>
<proteinExistence type="inferred from homology"/>
<evidence type="ECO:0000256" key="2">
    <source>
        <dbReference type="ARBA" id="ARBA00022679"/>
    </source>
</evidence>
<dbReference type="GO" id="GO:0005975">
    <property type="term" value="P:carbohydrate metabolic process"/>
    <property type="evidence" value="ECO:0007669"/>
    <property type="project" value="InterPro"/>
</dbReference>
<dbReference type="Gene3D" id="3.30.420.40">
    <property type="match status" value="2"/>
</dbReference>
<keyword evidence="3 6" id="KW-0418">Kinase</keyword>
<feature type="domain" description="Carbohydrate kinase FGGY C-terminal" evidence="5">
    <location>
        <begin position="247"/>
        <end position="423"/>
    </location>
</feature>
<feature type="domain" description="Carbohydrate kinase FGGY N-terminal" evidence="4">
    <location>
        <begin position="5"/>
        <end position="239"/>
    </location>
</feature>
<evidence type="ECO:0000259" key="4">
    <source>
        <dbReference type="Pfam" id="PF00370"/>
    </source>
</evidence>
<name>A0AAW7BDD2_9HYPH</name>
<accession>A0AAW7BDD2</accession>
<dbReference type="InterPro" id="IPR049382">
    <property type="entry name" value="FGGY_C_2"/>
</dbReference>
<dbReference type="RefSeq" id="WP_008511389.1">
    <property type="nucleotide sequence ID" value="NZ_JARQXC010000028.1"/>
</dbReference>
<dbReference type="InterPro" id="IPR050406">
    <property type="entry name" value="FGGY_Carb_Kinase"/>
</dbReference>
<dbReference type="InterPro" id="IPR018484">
    <property type="entry name" value="FGGY_N"/>
</dbReference>
<dbReference type="GO" id="GO:0016301">
    <property type="term" value="F:kinase activity"/>
    <property type="evidence" value="ECO:0007669"/>
    <property type="project" value="UniProtKB-KW"/>
</dbReference>
<dbReference type="EC" id="2.7.1.-" evidence="6"/>
<keyword evidence="7" id="KW-1185">Reference proteome</keyword>
<sequence length="454" mass="49028">MKRIAILDIGKTNAKTVVLDATSGEEIAASRMPNRVLRDDPYPHYDVEALWRFFLKSLAAFAKKPGFDAISITTHGAAAALVAEHGTLALPVLDYEFDYPAEIRTAYAAIKPDFHDTFSPSLSLGLNLGAQLHFLKTVFPADFARTHFIFTYPQYWAWRLTGVAATEVTSLGCHTDLWLPEEATFSPLVDELNIRGKFPPLRSAFDVLGHVLPEIAEEIGLENPVPVHCGIHDSNASLLAHLMGREGPFSVISTGTWVVSFAVGGNLDGLDPKRDTLANVDAYGRAVPSARYMGGREFDIMTDGLAIPQISDLPDIAAKVLKQQIMALPSAVPGCGPYPNSNLRWINADTASEEERYVAACIYAALMTETCLHLLGADGPIIVEGPFAANPTYLDALTNLTGRNVEAVTGSTGTSLGAGLLAGATGLKKRGKIFKPSNTAYAAYQTKWLNMINH</sequence>
<comment type="caution">
    <text evidence="6">The sequence shown here is derived from an EMBL/GenBank/DDBJ whole genome shotgun (WGS) entry which is preliminary data.</text>
</comment>
<evidence type="ECO:0000256" key="3">
    <source>
        <dbReference type="ARBA" id="ARBA00022777"/>
    </source>
</evidence>
<reference evidence="6" key="1">
    <citation type="journal article" date="2023" name="Front. Microbiol.">
        <title>Isolation of Brucella inopinata from a White's tree frog (Litoria caerulea): pose exotic frogs a potential risk to human health?</title>
        <authorList>
            <person name="Scholz H.C."/>
            <person name="Heckers K.O."/>
            <person name="Appelt S."/>
            <person name="Geier-Doemling D."/>
            <person name="Schlegel P."/>
            <person name="Wattam A.R."/>
        </authorList>
    </citation>
    <scope>NUCLEOTIDE SEQUENCE</scope>
    <source>
        <strain evidence="6">FO700662</strain>
    </source>
</reference>
<protein>
    <submittedName>
        <fullName evidence="6">FGGY-family carbohydrate kinase</fullName>
        <ecNumber evidence="6">2.7.1.-</ecNumber>
    </submittedName>
</protein>
<evidence type="ECO:0000313" key="6">
    <source>
        <dbReference type="EMBL" id="MDL2334084.1"/>
    </source>
</evidence>
<dbReference type="EMBL" id="JARQXC010000028">
    <property type="protein sequence ID" value="MDL2334084.1"/>
    <property type="molecule type" value="Genomic_DNA"/>
</dbReference>
<dbReference type="Proteomes" id="UP001171122">
    <property type="component" value="Unassembled WGS sequence"/>
</dbReference>
<dbReference type="AlphaFoldDB" id="A0AAW7BDD2"/>
<dbReference type="PANTHER" id="PTHR43095:SF3">
    <property type="entry name" value="L-XYLULOSE_3-KETO-L-GULONATE KINASE"/>
    <property type="match status" value="1"/>
</dbReference>